<evidence type="ECO:0000256" key="6">
    <source>
        <dbReference type="SAM" id="Phobius"/>
    </source>
</evidence>
<dbReference type="Pfam" id="PF12704">
    <property type="entry name" value="MacB_PCD"/>
    <property type="match status" value="1"/>
</dbReference>
<keyword evidence="5 6" id="KW-0472">Membrane</keyword>
<dbReference type="GO" id="GO:0044874">
    <property type="term" value="P:lipoprotein localization to outer membrane"/>
    <property type="evidence" value="ECO:0007669"/>
    <property type="project" value="TreeGrafter"/>
</dbReference>
<dbReference type="EMBL" id="UOES01000216">
    <property type="protein sequence ID" value="VAW27314.1"/>
    <property type="molecule type" value="Genomic_DNA"/>
</dbReference>
<evidence type="ECO:0000256" key="5">
    <source>
        <dbReference type="ARBA" id="ARBA00023136"/>
    </source>
</evidence>
<organism evidence="9">
    <name type="scientific">hydrothermal vent metagenome</name>
    <dbReference type="NCBI Taxonomy" id="652676"/>
    <lineage>
        <taxon>unclassified sequences</taxon>
        <taxon>metagenomes</taxon>
        <taxon>ecological metagenomes</taxon>
    </lineage>
</organism>
<keyword evidence="3 6" id="KW-0812">Transmembrane</keyword>
<dbReference type="InterPro" id="IPR051447">
    <property type="entry name" value="Lipoprotein-release_system"/>
</dbReference>
<feature type="transmembrane region" description="Helical" evidence="6">
    <location>
        <begin position="365"/>
        <end position="389"/>
    </location>
</feature>
<dbReference type="PANTHER" id="PTHR30489:SF0">
    <property type="entry name" value="LIPOPROTEIN-RELEASING SYSTEM TRANSMEMBRANE PROTEIN LOLE"/>
    <property type="match status" value="1"/>
</dbReference>
<feature type="transmembrane region" description="Helical" evidence="6">
    <location>
        <begin position="26"/>
        <end position="48"/>
    </location>
</feature>
<protein>
    <submittedName>
        <fullName evidence="9">ABC transporter, permease protein</fullName>
    </submittedName>
</protein>
<feature type="transmembrane region" description="Helical" evidence="6">
    <location>
        <begin position="268"/>
        <end position="290"/>
    </location>
</feature>
<name>A0A3B0V5J4_9ZZZZ</name>
<gene>
    <name evidence="9" type="ORF">MNBD_BACTEROID06-1586</name>
</gene>
<feature type="domain" description="MacB-like periplasmic core" evidence="8">
    <location>
        <begin position="27"/>
        <end position="235"/>
    </location>
</feature>
<dbReference type="Pfam" id="PF02687">
    <property type="entry name" value="FtsX"/>
    <property type="match status" value="1"/>
</dbReference>
<feature type="transmembrane region" description="Helical" evidence="6">
    <location>
        <begin position="320"/>
        <end position="340"/>
    </location>
</feature>
<keyword evidence="4 6" id="KW-1133">Transmembrane helix</keyword>
<evidence type="ECO:0000313" key="9">
    <source>
        <dbReference type="EMBL" id="VAW27314.1"/>
    </source>
</evidence>
<sequence length="400" mass="45457">MNLPYFISQRISTNKAGTFSSTIHKVAIFSVGIGLAVMIISFAIMMGFKNTIKNKIYSFSGHIQITKYVNSNSYNENPLKFPDDLKLDEIKNVVPFSFKAGLIQTDNEVEGVLFKGVGNSFDTISFSNYLTKGRFVHFKEEGYSTEVVLSSYLMNRLNLQLGDTFVMHFFQDPPRVRKLTIVGVYESGMEELDNQILFGDIGLARRLNNWSPEYAGGYEVYLNNVNQIDPVQQKLYEKYGYDLYVQKTSNKFLQVFEWLSLIDNNVNILLFMVLFVASFNMISIILILILERTPMIGTLKALGATNGLIRRIFVYNGMQMILKGMLIGNIFGLGLALIQWKFKLITLDPSNYYMSYVPIEFNLEVVLLLNLLVLGLVSAILILPTLFVARVEPIKAIKFD</sequence>
<keyword evidence="2" id="KW-1003">Cell membrane</keyword>
<evidence type="ECO:0000256" key="2">
    <source>
        <dbReference type="ARBA" id="ARBA00022475"/>
    </source>
</evidence>
<dbReference type="InterPro" id="IPR025857">
    <property type="entry name" value="MacB_PCD"/>
</dbReference>
<dbReference type="PANTHER" id="PTHR30489">
    <property type="entry name" value="LIPOPROTEIN-RELEASING SYSTEM TRANSMEMBRANE PROTEIN LOLE"/>
    <property type="match status" value="1"/>
</dbReference>
<evidence type="ECO:0000259" key="7">
    <source>
        <dbReference type="Pfam" id="PF02687"/>
    </source>
</evidence>
<reference evidence="9" key="1">
    <citation type="submission" date="2018-06" db="EMBL/GenBank/DDBJ databases">
        <authorList>
            <person name="Zhirakovskaya E."/>
        </authorList>
    </citation>
    <scope>NUCLEOTIDE SEQUENCE</scope>
</reference>
<evidence type="ECO:0000256" key="3">
    <source>
        <dbReference type="ARBA" id="ARBA00022692"/>
    </source>
</evidence>
<accession>A0A3B0V5J4</accession>
<evidence type="ECO:0000259" key="8">
    <source>
        <dbReference type="Pfam" id="PF12704"/>
    </source>
</evidence>
<comment type="subcellular location">
    <subcellularLocation>
        <location evidence="1">Cell membrane</location>
        <topology evidence="1">Multi-pass membrane protein</topology>
    </subcellularLocation>
</comment>
<dbReference type="InterPro" id="IPR003838">
    <property type="entry name" value="ABC3_permease_C"/>
</dbReference>
<dbReference type="AlphaFoldDB" id="A0A3B0V5J4"/>
<evidence type="ECO:0000256" key="4">
    <source>
        <dbReference type="ARBA" id="ARBA00022989"/>
    </source>
</evidence>
<proteinExistence type="predicted"/>
<feature type="domain" description="ABC3 transporter permease C-terminal" evidence="7">
    <location>
        <begin position="267"/>
        <end position="393"/>
    </location>
</feature>
<evidence type="ECO:0000256" key="1">
    <source>
        <dbReference type="ARBA" id="ARBA00004651"/>
    </source>
</evidence>
<dbReference type="GO" id="GO:0098797">
    <property type="term" value="C:plasma membrane protein complex"/>
    <property type="evidence" value="ECO:0007669"/>
    <property type="project" value="TreeGrafter"/>
</dbReference>